<evidence type="ECO:0000256" key="4">
    <source>
        <dbReference type="ARBA" id="ARBA00022989"/>
    </source>
</evidence>
<evidence type="ECO:0000256" key="5">
    <source>
        <dbReference type="ARBA" id="ARBA00023306"/>
    </source>
</evidence>
<comment type="caution">
    <text evidence="7">The sequence shown here is derived from an EMBL/GenBank/DDBJ whole genome shotgun (WGS) entry which is preliminary data.</text>
</comment>
<evidence type="ECO:0000256" key="2">
    <source>
        <dbReference type="ARBA" id="ARBA00022618"/>
    </source>
</evidence>
<feature type="domain" description="POTRA" evidence="6">
    <location>
        <begin position="44"/>
        <end position="89"/>
    </location>
</feature>
<accession>A0ABR9ZNP2</accession>
<keyword evidence="4" id="KW-1133">Transmembrane helix</keyword>
<evidence type="ECO:0000313" key="7">
    <source>
        <dbReference type="EMBL" id="MBF4691606.1"/>
    </source>
</evidence>
<keyword evidence="4" id="KW-0472">Membrane</keyword>
<sequence>MKKIKWILLLGVICFGGYYLVFQTDLLTIKAILYNQSEELDIYELQRYSDIHYGDAYWQVNLQKAREGLLKHPFVKEAVVNRNFPDQVIFNLTYKTHYFNLKYSDIILSLDRNLDVLKVLEDEDNGYTVEGFTFNGFSTGKKIDVGQEYVLANIVDLIELMDRSAFNYYNVIQYEDNNIKIKIGNITVKFGNGENIEMRFNAFVAIYEALLNENITDGVVDVSTDGLPVYRPFGE</sequence>
<keyword evidence="3" id="KW-0812">Transmembrane</keyword>
<evidence type="ECO:0000313" key="8">
    <source>
        <dbReference type="Proteomes" id="UP000614200"/>
    </source>
</evidence>
<keyword evidence="5" id="KW-0131">Cell cycle</keyword>
<evidence type="ECO:0000256" key="3">
    <source>
        <dbReference type="ARBA" id="ARBA00022692"/>
    </source>
</evidence>
<dbReference type="Gene3D" id="3.10.20.310">
    <property type="entry name" value="membrane protein fhac"/>
    <property type="match status" value="1"/>
</dbReference>
<proteinExistence type="predicted"/>
<dbReference type="RefSeq" id="WP_194699852.1">
    <property type="nucleotide sequence ID" value="NZ_JADKNH010000001.1"/>
</dbReference>
<evidence type="ECO:0000259" key="6">
    <source>
        <dbReference type="Pfam" id="PF08478"/>
    </source>
</evidence>
<protein>
    <submittedName>
        <fullName evidence="7">FtsQ-type POTRA domain-containing protein</fullName>
    </submittedName>
</protein>
<organism evidence="7 8">
    <name type="scientific">Fusibacter ferrireducens</name>
    <dbReference type="NCBI Taxonomy" id="2785058"/>
    <lineage>
        <taxon>Bacteria</taxon>
        <taxon>Bacillati</taxon>
        <taxon>Bacillota</taxon>
        <taxon>Clostridia</taxon>
        <taxon>Eubacteriales</taxon>
        <taxon>Eubacteriales Family XII. Incertae Sedis</taxon>
        <taxon>Fusibacter</taxon>
    </lineage>
</organism>
<evidence type="ECO:0000256" key="1">
    <source>
        <dbReference type="ARBA" id="ARBA00022475"/>
    </source>
</evidence>
<reference evidence="7 8" key="1">
    <citation type="submission" date="2020-11" db="EMBL/GenBank/DDBJ databases">
        <title>Fusibacter basophilias sp. nov.</title>
        <authorList>
            <person name="Qiu D."/>
        </authorList>
    </citation>
    <scope>NUCLEOTIDE SEQUENCE [LARGE SCALE GENOMIC DNA]</scope>
    <source>
        <strain evidence="7 8">Q10-2</strain>
    </source>
</reference>
<keyword evidence="1" id="KW-1003">Cell membrane</keyword>
<dbReference type="Pfam" id="PF08478">
    <property type="entry name" value="POTRA_1"/>
    <property type="match status" value="1"/>
</dbReference>
<dbReference type="InterPro" id="IPR013685">
    <property type="entry name" value="POTRA_FtsQ_type"/>
</dbReference>
<keyword evidence="2" id="KW-0132">Cell division</keyword>
<keyword evidence="8" id="KW-1185">Reference proteome</keyword>
<dbReference type="Proteomes" id="UP000614200">
    <property type="component" value="Unassembled WGS sequence"/>
</dbReference>
<dbReference type="EMBL" id="JADKNH010000001">
    <property type="protein sequence ID" value="MBF4691606.1"/>
    <property type="molecule type" value="Genomic_DNA"/>
</dbReference>
<gene>
    <name evidence="7" type="ORF">ISU02_00675</name>
</gene>
<name>A0ABR9ZNP2_9FIRM</name>